<feature type="domain" description="Major facilitator superfamily (MFS) profile" evidence="7">
    <location>
        <begin position="56"/>
        <end position="541"/>
    </location>
</feature>
<dbReference type="OrthoDB" id="2585655at2759"/>
<feature type="transmembrane region" description="Helical" evidence="6">
    <location>
        <begin position="463"/>
        <end position="483"/>
    </location>
</feature>
<feature type="transmembrane region" description="Helical" evidence="6">
    <location>
        <begin position="147"/>
        <end position="169"/>
    </location>
</feature>
<dbReference type="Gene3D" id="1.20.1250.20">
    <property type="entry name" value="MFS general substrate transporter like domains"/>
    <property type="match status" value="1"/>
</dbReference>
<evidence type="ECO:0000256" key="2">
    <source>
        <dbReference type="ARBA" id="ARBA00022692"/>
    </source>
</evidence>
<evidence type="ECO:0000256" key="4">
    <source>
        <dbReference type="ARBA" id="ARBA00023136"/>
    </source>
</evidence>
<dbReference type="EMBL" id="PVWQ01000003">
    <property type="protein sequence ID" value="RDW86766.1"/>
    <property type="molecule type" value="Genomic_DNA"/>
</dbReference>
<feature type="transmembrane region" description="Helical" evidence="6">
    <location>
        <begin position="398"/>
        <end position="418"/>
    </location>
</feature>
<feature type="transmembrane region" description="Helical" evidence="6">
    <location>
        <begin position="56"/>
        <end position="78"/>
    </location>
</feature>
<feature type="transmembrane region" description="Helical" evidence="6">
    <location>
        <begin position="210"/>
        <end position="230"/>
    </location>
</feature>
<comment type="subcellular location">
    <subcellularLocation>
        <location evidence="1">Membrane</location>
        <topology evidence="1">Multi-pass membrane protein</topology>
    </subcellularLocation>
</comment>
<comment type="caution">
    <text evidence="8">The sequence shown here is derived from an EMBL/GenBank/DDBJ whole genome shotgun (WGS) entry which is preliminary data.</text>
</comment>
<evidence type="ECO:0000313" key="9">
    <source>
        <dbReference type="Proteomes" id="UP000256690"/>
    </source>
</evidence>
<dbReference type="PANTHER" id="PTHR23502">
    <property type="entry name" value="MAJOR FACILITATOR SUPERFAMILY"/>
    <property type="match status" value="1"/>
</dbReference>
<dbReference type="STRING" id="1810919.A0A3D8SKF9"/>
<evidence type="ECO:0000313" key="8">
    <source>
        <dbReference type="EMBL" id="RDW86766.1"/>
    </source>
</evidence>
<evidence type="ECO:0000256" key="5">
    <source>
        <dbReference type="SAM" id="MobiDB-lite"/>
    </source>
</evidence>
<evidence type="ECO:0000256" key="3">
    <source>
        <dbReference type="ARBA" id="ARBA00022989"/>
    </source>
</evidence>
<proteinExistence type="predicted"/>
<dbReference type="SUPFAM" id="SSF103473">
    <property type="entry name" value="MFS general substrate transporter"/>
    <property type="match status" value="1"/>
</dbReference>
<dbReference type="RefSeq" id="XP_026606290.1">
    <property type="nucleotide sequence ID" value="XM_026745424.1"/>
</dbReference>
<keyword evidence="4 6" id="KW-0472">Membrane</keyword>
<feature type="transmembrane region" description="Helical" evidence="6">
    <location>
        <begin position="181"/>
        <end position="198"/>
    </location>
</feature>
<dbReference type="GO" id="GO:0022857">
    <property type="term" value="F:transmembrane transporter activity"/>
    <property type="evidence" value="ECO:0007669"/>
    <property type="project" value="InterPro"/>
</dbReference>
<organism evidence="8 9">
    <name type="scientific">Aspergillus mulundensis</name>
    <dbReference type="NCBI Taxonomy" id="1810919"/>
    <lineage>
        <taxon>Eukaryota</taxon>
        <taxon>Fungi</taxon>
        <taxon>Dikarya</taxon>
        <taxon>Ascomycota</taxon>
        <taxon>Pezizomycotina</taxon>
        <taxon>Eurotiomycetes</taxon>
        <taxon>Eurotiomycetidae</taxon>
        <taxon>Eurotiales</taxon>
        <taxon>Aspergillaceae</taxon>
        <taxon>Aspergillus</taxon>
        <taxon>Aspergillus subgen. Nidulantes</taxon>
    </lineage>
</organism>
<evidence type="ECO:0000256" key="1">
    <source>
        <dbReference type="ARBA" id="ARBA00004141"/>
    </source>
</evidence>
<keyword evidence="9" id="KW-1185">Reference proteome</keyword>
<keyword evidence="3 6" id="KW-1133">Transmembrane helix</keyword>
<feature type="transmembrane region" description="Helical" evidence="6">
    <location>
        <begin position="430"/>
        <end position="451"/>
    </location>
</feature>
<dbReference type="InterPro" id="IPR011701">
    <property type="entry name" value="MFS"/>
</dbReference>
<dbReference type="InterPro" id="IPR020846">
    <property type="entry name" value="MFS_dom"/>
</dbReference>
<feature type="region of interest" description="Disordered" evidence="5">
    <location>
        <begin position="241"/>
        <end position="262"/>
    </location>
</feature>
<dbReference type="AlphaFoldDB" id="A0A3D8SKF9"/>
<evidence type="ECO:0000259" key="7">
    <source>
        <dbReference type="PROSITE" id="PS50850"/>
    </source>
</evidence>
<sequence length="541" mass="58849">MPPQNRAREGSIPGTVDLSAAEGETTNASYGQALYPVPTDDPNDPLLWPTWKKTSILIIVSIYSFLGNCSLVGPSVYIEIYSEEFDISHADASGLISYPNLAFGFGSLVLVPMYLKLGRRFVTLLSMVMFVAGLIGASRATSFTGLMIARVFHGFGSGVCESLPVQLVNDIFYLHERGKRIGYYTVCLCLGSTGPLYAGYMLAGGYSWRLFFYVVAAFAGALLVAAFFLVEESRFHRPGPVVVSTPNSGPGGSLEEDENEKQVGHATEVEALPASNASPDPIPKRRSFMETLKPYAPIDHEAEFFGTILRSFAYFLVPAVLWVITSYGIYIGLGALTFNYTFPLLITTSPYNWPQTSSGLIALATILGFAIALPFTPTSDIIAAKLTKKNSHVREAEMRLPALLPAILLAPAGLITYGLTAQNELHWTGYFAGVAMTQCGAYFFFTFTLAYSVDSYFADVSEMLIAMNLGKQAISFGMGSYLLDWIEERGYAVVIAGVFCAVAVANNLVVAVFWVWGKRIRIGTSRGWLGGLSRRGQRAVL</sequence>
<feature type="transmembrane region" description="Helical" evidence="6">
    <location>
        <begin position="98"/>
        <end position="115"/>
    </location>
</feature>
<dbReference type="GeneID" id="38113778"/>
<protein>
    <recommendedName>
        <fullName evidence="7">Major facilitator superfamily (MFS) profile domain-containing protein</fullName>
    </recommendedName>
</protein>
<dbReference type="GO" id="GO:0005886">
    <property type="term" value="C:plasma membrane"/>
    <property type="evidence" value="ECO:0007669"/>
    <property type="project" value="TreeGrafter"/>
</dbReference>
<evidence type="ECO:0000256" key="6">
    <source>
        <dbReference type="SAM" id="Phobius"/>
    </source>
</evidence>
<feature type="transmembrane region" description="Helical" evidence="6">
    <location>
        <begin position="358"/>
        <end position="377"/>
    </location>
</feature>
<dbReference type="PANTHER" id="PTHR23502:SF160">
    <property type="entry name" value="MAJOR FACILITATOR SUPERFAMILY (MFS) PROFILE DOMAIN-CONTAINING PROTEIN-RELATED"/>
    <property type="match status" value="1"/>
</dbReference>
<accession>A0A3D8SKF9</accession>
<gene>
    <name evidence="8" type="ORF">DSM5745_03408</name>
</gene>
<name>A0A3D8SKF9_9EURO</name>
<dbReference type="Pfam" id="PF07690">
    <property type="entry name" value="MFS_1"/>
    <property type="match status" value="1"/>
</dbReference>
<feature type="transmembrane region" description="Helical" evidence="6">
    <location>
        <begin position="122"/>
        <end position="141"/>
    </location>
</feature>
<reference evidence="8 9" key="1">
    <citation type="journal article" date="2018" name="IMA Fungus">
        <title>IMA Genome-F 9: Draft genome sequence of Annulohypoxylon stygium, Aspergillus mulundensis, Berkeleyomyces basicola (syn. Thielaviopsis basicola), Ceratocystis smalleyi, two Cercospora beticola strains, Coleophoma cylindrospora, Fusarium fracticaudum, Phialophora cf. hyalina, and Morchella septimelata.</title>
        <authorList>
            <person name="Wingfield B.D."/>
            <person name="Bills G.F."/>
            <person name="Dong Y."/>
            <person name="Huang W."/>
            <person name="Nel W.J."/>
            <person name="Swalarsk-Parry B.S."/>
            <person name="Vaghefi N."/>
            <person name="Wilken P.M."/>
            <person name="An Z."/>
            <person name="de Beer Z.W."/>
            <person name="De Vos L."/>
            <person name="Chen L."/>
            <person name="Duong T.A."/>
            <person name="Gao Y."/>
            <person name="Hammerbacher A."/>
            <person name="Kikkert J.R."/>
            <person name="Li Y."/>
            <person name="Li H."/>
            <person name="Li K."/>
            <person name="Li Q."/>
            <person name="Liu X."/>
            <person name="Ma X."/>
            <person name="Naidoo K."/>
            <person name="Pethybridge S.J."/>
            <person name="Sun J."/>
            <person name="Steenkamp E.T."/>
            <person name="van der Nest M.A."/>
            <person name="van Wyk S."/>
            <person name="Wingfield M.J."/>
            <person name="Xiong C."/>
            <person name="Yue Q."/>
            <person name="Zhang X."/>
        </authorList>
    </citation>
    <scope>NUCLEOTIDE SEQUENCE [LARGE SCALE GENOMIC DNA]</scope>
    <source>
        <strain evidence="8 9">DSM 5745</strain>
    </source>
</reference>
<dbReference type="PROSITE" id="PS50850">
    <property type="entry name" value="MFS"/>
    <property type="match status" value="1"/>
</dbReference>
<keyword evidence="2 6" id="KW-0812">Transmembrane</keyword>
<feature type="transmembrane region" description="Helical" evidence="6">
    <location>
        <begin position="312"/>
        <end position="338"/>
    </location>
</feature>
<feature type="transmembrane region" description="Helical" evidence="6">
    <location>
        <begin position="489"/>
        <end position="516"/>
    </location>
</feature>
<dbReference type="Proteomes" id="UP000256690">
    <property type="component" value="Unassembled WGS sequence"/>
</dbReference>
<dbReference type="InterPro" id="IPR036259">
    <property type="entry name" value="MFS_trans_sf"/>
</dbReference>